<evidence type="ECO:0000256" key="1">
    <source>
        <dbReference type="SAM" id="MobiDB-lite"/>
    </source>
</evidence>
<evidence type="ECO:0008006" key="4">
    <source>
        <dbReference type="Google" id="ProtNLM"/>
    </source>
</evidence>
<gene>
    <name evidence="2" type="ORF">KC19_3G174800</name>
</gene>
<name>A0A8T0IMA2_CERPU</name>
<reference evidence="2" key="1">
    <citation type="submission" date="2020-06" db="EMBL/GenBank/DDBJ databases">
        <title>WGS assembly of Ceratodon purpureus strain R40.</title>
        <authorList>
            <person name="Carey S.B."/>
            <person name="Jenkins J."/>
            <person name="Shu S."/>
            <person name="Lovell J.T."/>
            <person name="Sreedasyam A."/>
            <person name="Maumus F."/>
            <person name="Tiley G.P."/>
            <person name="Fernandez-Pozo N."/>
            <person name="Barry K."/>
            <person name="Chen C."/>
            <person name="Wang M."/>
            <person name="Lipzen A."/>
            <person name="Daum C."/>
            <person name="Saski C.A."/>
            <person name="Payton A.C."/>
            <person name="Mcbreen J.C."/>
            <person name="Conrad R.E."/>
            <person name="Kollar L.M."/>
            <person name="Olsson S."/>
            <person name="Huttunen S."/>
            <person name="Landis J.B."/>
            <person name="Wickett N.J."/>
            <person name="Johnson M.G."/>
            <person name="Rensing S.A."/>
            <person name="Grimwood J."/>
            <person name="Schmutz J."/>
            <person name="Mcdaniel S.F."/>
        </authorList>
    </citation>
    <scope>NUCLEOTIDE SEQUENCE</scope>
    <source>
        <strain evidence="2">R40</strain>
    </source>
</reference>
<proteinExistence type="predicted"/>
<protein>
    <recommendedName>
        <fullName evidence="4">H15 domain-containing protein</fullName>
    </recommendedName>
</protein>
<dbReference type="EMBL" id="CM026423">
    <property type="protein sequence ID" value="KAG0583956.1"/>
    <property type="molecule type" value="Genomic_DNA"/>
</dbReference>
<sequence length="217" mass="24829">MKRKAQRRYLPQRPRRRPTATRPSRATIRKKPTKGRAHGGPSSRPPAAPKPTYFSLLKDVENYLKVDHVEGATMQKLKREMEKRYGGAAFDDASCKMLKSAVKRLQNKGRIKKNPNSTLLKYKPPVVPAYNVFGAGRSKGVRVVPLKPPVLRRPATRAPPHRKHHVMIRKPMAKAPPMRKHLMTRAPSIRKHASASAKRSTRSLPSYRPPIRKRRYY</sequence>
<evidence type="ECO:0000313" key="2">
    <source>
        <dbReference type="EMBL" id="KAG0583956.1"/>
    </source>
</evidence>
<keyword evidence="3" id="KW-1185">Reference proteome</keyword>
<feature type="region of interest" description="Disordered" evidence="1">
    <location>
        <begin position="185"/>
        <end position="217"/>
    </location>
</feature>
<feature type="compositionally biased region" description="Basic residues" evidence="1">
    <location>
        <begin position="27"/>
        <end position="37"/>
    </location>
</feature>
<comment type="caution">
    <text evidence="2">The sequence shown here is derived from an EMBL/GenBank/DDBJ whole genome shotgun (WGS) entry which is preliminary data.</text>
</comment>
<dbReference type="AlphaFoldDB" id="A0A8T0IMA2"/>
<feature type="region of interest" description="Disordered" evidence="1">
    <location>
        <begin position="1"/>
        <end position="52"/>
    </location>
</feature>
<accession>A0A8T0IMA2</accession>
<dbReference type="Proteomes" id="UP000822688">
    <property type="component" value="Chromosome 3"/>
</dbReference>
<evidence type="ECO:0000313" key="3">
    <source>
        <dbReference type="Proteomes" id="UP000822688"/>
    </source>
</evidence>
<organism evidence="2 3">
    <name type="scientific">Ceratodon purpureus</name>
    <name type="common">Fire moss</name>
    <name type="synonym">Dicranum purpureum</name>
    <dbReference type="NCBI Taxonomy" id="3225"/>
    <lineage>
        <taxon>Eukaryota</taxon>
        <taxon>Viridiplantae</taxon>
        <taxon>Streptophyta</taxon>
        <taxon>Embryophyta</taxon>
        <taxon>Bryophyta</taxon>
        <taxon>Bryophytina</taxon>
        <taxon>Bryopsida</taxon>
        <taxon>Dicranidae</taxon>
        <taxon>Pseudoditrichales</taxon>
        <taxon>Ditrichaceae</taxon>
        <taxon>Ceratodon</taxon>
    </lineage>
</organism>